<gene>
    <name evidence="2" type="ORF">AA14337_2843</name>
</gene>
<organism evidence="2 3">
    <name type="scientific">Acetobacter malorum DSM 14337</name>
    <dbReference type="NCBI Taxonomy" id="1307910"/>
    <lineage>
        <taxon>Bacteria</taxon>
        <taxon>Pseudomonadati</taxon>
        <taxon>Pseudomonadota</taxon>
        <taxon>Alphaproteobacteria</taxon>
        <taxon>Acetobacterales</taxon>
        <taxon>Acetobacteraceae</taxon>
        <taxon>Acetobacter</taxon>
    </lineage>
</organism>
<accession>A0ABQ0PY36</accession>
<comment type="caution">
    <text evidence="2">The sequence shown here is derived from an EMBL/GenBank/DDBJ whole genome shotgun (WGS) entry which is preliminary data.</text>
</comment>
<proteinExistence type="predicted"/>
<evidence type="ECO:0000259" key="1">
    <source>
        <dbReference type="Pfam" id="PF03205"/>
    </source>
</evidence>
<feature type="domain" description="Molybdopterin-guanine dinucleotide biosynthesis protein B (MobB)" evidence="1">
    <location>
        <begin position="12"/>
        <end position="143"/>
    </location>
</feature>
<reference evidence="2" key="1">
    <citation type="submission" date="2013-04" db="EMBL/GenBank/DDBJ databases">
        <title>The genome sequencing project of 58 acetic acid bacteria.</title>
        <authorList>
            <person name="Okamoto-Kainuma A."/>
            <person name="Ishikawa M."/>
            <person name="Umino S."/>
            <person name="Koizumi Y."/>
            <person name="Shiwa Y."/>
            <person name="Yoshikawa H."/>
            <person name="Matsutani M."/>
            <person name="Matsushita K."/>
        </authorList>
    </citation>
    <scope>NUCLEOTIDE SEQUENCE</scope>
    <source>
        <strain evidence="2">DSM 14337</strain>
    </source>
</reference>
<dbReference type="InterPro" id="IPR052539">
    <property type="entry name" value="MGD_biosynthesis_adapter"/>
</dbReference>
<dbReference type="InterPro" id="IPR004435">
    <property type="entry name" value="MobB_dom"/>
</dbReference>
<evidence type="ECO:0000313" key="3">
    <source>
        <dbReference type="Proteomes" id="UP001065047"/>
    </source>
</evidence>
<dbReference type="Proteomes" id="UP001065047">
    <property type="component" value="Unassembled WGS sequence"/>
</dbReference>
<dbReference type="PANTHER" id="PTHR40072:SF1">
    <property type="entry name" value="MOLYBDOPTERIN-GUANINE DINUCLEOTIDE BIOSYNTHESIS ADAPTER PROTEIN"/>
    <property type="match status" value="1"/>
</dbReference>
<keyword evidence="3" id="KW-1185">Reference proteome</keyword>
<dbReference type="NCBIfam" id="TIGR00176">
    <property type="entry name" value="mobB"/>
    <property type="match status" value="1"/>
</dbReference>
<dbReference type="CDD" id="cd03116">
    <property type="entry name" value="MobB"/>
    <property type="match status" value="1"/>
</dbReference>
<name>A0ABQ0PY36_9PROT</name>
<dbReference type="SUPFAM" id="SSF52540">
    <property type="entry name" value="P-loop containing nucleoside triphosphate hydrolases"/>
    <property type="match status" value="1"/>
</dbReference>
<dbReference type="InterPro" id="IPR027417">
    <property type="entry name" value="P-loop_NTPase"/>
</dbReference>
<protein>
    <submittedName>
        <fullName evidence="2">Molybdopterin-guanine dinucleotide biosynthesis protein B</fullName>
    </submittedName>
</protein>
<dbReference type="EMBL" id="BAPF01000045">
    <property type="protein sequence ID" value="GBQ84472.1"/>
    <property type="molecule type" value="Genomic_DNA"/>
</dbReference>
<evidence type="ECO:0000313" key="2">
    <source>
        <dbReference type="EMBL" id="GBQ84472.1"/>
    </source>
</evidence>
<dbReference type="PANTHER" id="PTHR40072">
    <property type="entry name" value="MOLYBDOPTERIN-GUANINE DINUCLEOTIDE BIOSYNTHESIS ADAPTER PROTEIN-RELATED"/>
    <property type="match status" value="1"/>
</dbReference>
<sequence length="180" mass="19433">MAMTNPIRHQAIFGITGRSGSGKTHLLARLLPALRARGLRVSTIKHTHHAIDIDKPGKDSFVHREAGASEVMLATPDRWVLQHTQPDAPFTLPDLLARMTPVDLILIEGFHTTVPACLEIYRPSVGKDPLFMTQSNIVAVATDATDAPEAVPAPLATLDLNDTEALAAFILERAVQIPVG</sequence>
<dbReference type="Pfam" id="PF03205">
    <property type="entry name" value="MobB"/>
    <property type="match status" value="1"/>
</dbReference>
<dbReference type="Gene3D" id="3.40.50.300">
    <property type="entry name" value="P-loop containing nucleotide triphosphate hydrolases"/>
    <property type="match status" value="1"/>
</dbReference>